<evidence type="ECO:0000313" key="2">
    <source>
        <dbReference type="EMBL" id="MEF3833883.1"/>
    </source>
</evidence>
<evidence type="ECO:0000256" key="1">
    <source>
        <dbReference type="SAM" id="Phobius"/>
    </source>
</evidence>
<dbReference type="Pfam" id="PF03929">
    <property type="entry name" value="PepSY_TM"/>
    <property type="match status" value="1"/>
</dbReference>
<proteinExistence type="predicted"/>
<accession>A0ABU7XT33</accession>
<dbReference type="EMBL" id="JAODOP010000004">
    <property type="protein sequence ID" value="MEF3833883.1"/>
    <property type="molecule type" value="Genomic_DNA"/>
</dbReference>
<feature type="transmembrane region" description="Helical" evidence="1">
    <location>
        <begin position="184"/>
        <end position="206"/>
    </location>
</feature>
<keyword evidence="1" id="KW-1133">Transmembrane helix</keyword>
<feature type="transmembrane region" description="Helical" evidence="1">
    <location>
        <begin position="377"/>
        <end position="403"/>
    </location>
</feature>
<keyword evidence="3" id="KW-1185">Reference proteome</keyword>
<keyword evidence="1" id="KW-0812">Transmembrane</keyword>
<dbReference type="PANTHER" id="PTHR34219">
    <property type="entry name" value="IRON-REGULATED INNER MEMBRANE PROTEIN-RELATED"/>
    <property type="match status" value="1"/>
</dbReference>
<feature type="transmembrane region" description="Helical" evidence="1">
    <location>
        <begin position="143"/>
        <end position="163"/>
    </location>
</feature>
<dbReference type="Proteomes" id="UP001337305">
    <property type="component" value="Unassembled WGS sequence"/>
</dbReference>
<dbReference type="PANTHER" id="PTHR34219:SF1">
    <property type="entry name" value="PEPSY DOMAIN-CONTAINING PROTEIN"/>
    <property type="match status" value="1"/>
</dbReference>
<protein>
    <submittedName>
        <fullName evidence="2">PepSY domain-containing protein</fullName>
    </submittedName>
</protein>
<reference evidence="2 3" key="1">
    <citation type="submission" date="2022-09" db="EMBL/GenBank/DDBJ databases">
        <title>Genome sequencing of Flavivirga sp. MEBiC05379.</title>
        <authorList>
            <person name="Oh H.-M."/>
            <person name="Kwon K.K."/>
            <person name="Park M.J."/>
            <person name="Yang S.-H."/>
        </authorList>
    </citation>
    <scope>NUCLEOTIDE SEQUENCE [LARGE SCALE GENOMIC DNA]</scope>
    <source>
        <strain evidence="2 3">MEBiC05379</strain>
    </source>
</reference>
<name>A0ABU7XT33_9FLAO</name>
<keyword evidence="1" id="KW-0472">Membrane</keyword>
<organism evidence="2 3">
    <name type="scientific">Flavivirga spongiicola</name>
    <dbReference type="NCBI Taxonomy" id="421621"/>
    <lineage>
        <taxon>Bacteria</taxon>
        <taxon>Pseudomonadati</taxon>
        <taxon>Bacteroidota</taxon>
        <taxon>Flavobacteriia</taxon>
        <taxon>Flavobacteriales</taxon>
        <taxon>Flavobacteriaceae</taxon>
        <taxon>Flavivirga</taxon>
    </lineage>
</organism>
<comment type="caution">
    <text evidence="2">The sequence shown here is derived from an EMBL/GenBank/DDBJ whole genome shotgun (WGS) entry which is preliminary data.</text>
</comment>
<dbReference type="InterPro" id="IPR005625">
    <property type="entry name" value="PepSY-ass_TM"/>
</dbReference>
<feature type="transmembrane region" description="Helical" evidence="1">
    <location>
        <begin position="12"/>
        <end position="39"/>
    </location>
</feature>
<sequence>MLKKDHKLNQWLWKWHFIAGLISLPFVIILAITGGIYLFKDAYEAPKQAHIKVVEVEGKAMSYQEQWQLAKPLLHKAPNTMVIPTEANQATAFTSGMFSHKNSVYVNPYKAEVTGRISPKDSDMYTVRKLHGELLLGQFGTKIVELIASWLFVLIITGIYVFWPAKKEGIKGFFKVRFKQGKQILFRDLHTVFGFWISILLLMTLAGGMPWTDVFGDNFKWVQRVTNTGFPKTWNARGLKSTIEGKAISLDEMVRLAKSMNLKGEVSIGLPKDEKGVYSIYNTTFDLGTQKRFHFDQYSGKQLVNHNWEDVGILMRGRMWFMAFHQGQFGTWNWVLMIGVAVLLAFMSIAALISYIKRKPHKKWGTPKVPLQFRAGYGIMALIVLLGIVFPLFGISVLVILFVEYFRRRIKKEKVEV</sequence>
<evidence type="ECO:0000313" key="3">
    <source>
        <dbReference type="Proteomes" id="UP001337305"/>
    </source>
</evidence>
<gene>
    <name evidence="2" type="ORF">N1F79_12135</name>
</gene>
<dbReference type="RefSeq" id="WP_303306222.1">
    <property type="nucleotide sequence ID" value="NZ_JAODOP010000004.1"/>
</dbReference>
<feature type="transmembrane region" description="Helical" evidence="1">
    <location>
        <begin position="334"/>
        <end position="356"/>
    </location>
</feature>